<evidence type="ECO:0000313" key="2">
    <source>
        <dbReference type="Proteomes" id="UP000789405"/>
    </source>
</evidence>
<keyword evidence="2" id="KW-1185">Reference proteome</keyword>
<proteinExistence type="predicted"/>
<accession>A0A9N9BFQ7</accession>
<protein>
    <submittedName>
        <fullName evidence="1">17583_t:CDS:1</fullName>
    </submittedName>
</protein>
<dbReference type="EMBL" id="CAJVPY010002609">
    <property type="protein sequence ID" value="CAG8566402.1"/>
    <property type="molecule type" value="Genomic_DNA"/>
</dbReference>
<dbReference type="AlphaFoldDB" id="A0A9N9BFQ7"/>
<dbReference type="Proteomes" id="UP000789405">
    <property type="component" value="Unassembled WGS sequence"/>
</dbReference>
<reference evidence="1" key="1">
    <citation type="submission" date="2021-06" db="EMBL/GenBank/DDBJ databases">
        <authorList>
            <person name="Kallberg Y."/>
            <person name="Tangrot J."/>
            <person name="Rosling A."/>
        </authorList>
    </citation>
    <scope>NUCLEOTIDE SEQUENCE</scope>
    <source>
        <strain evidence="1">MA453B</strain>
    </source>
</reference>
<evidence type="ECO:0000313" key="1">
    <source>
        <dbReference type="EMBL" id="CAG8566402.1"/>
    </source>
</evidence>
<organism evidence="1 2">
    <name type="scientific">Dentiscutata erythropus</name>
    <dbReference type="NCBI Taxonomy" id="1348616"/>
    <lineage>
        <taxon>Eukaryota</taxon>
        <taxon>Fungi</taxon>
        <taxon>Fungi incertae sedis</taxon>
        <taxon>Mucoromycota</taxon>
        <taxon>Glomeromycotina</taxon>
        <taxon>Glomeromycetes</taxon>
        <taxon>Diversisporales</taxon>
        <taxon>Gigasporaceae</taxon>
        <taxon>Dentiscutata</taxon>
    </lineage>
</organism>
<comment type="caution">
    <text evidence="1">The sequence shown here is derived from an EMBL/GenBank/DDBJ whole genome shotgun (WGS) entry which is preliminary data.</text>
</comment>
<gene>
    <name evidence="1" type="ORF">DERYTH_LOCUS5988</name>
</gene>
<sequence length="58" mass="6741">MSTRSQIEGSSPVLLGLRRNTISKKEGRNIKFSTSNSKKRSKDYFKYGSRKCYMRIYG</sequence>
<name>A0A9N9BFQ7_9GLOM</name>